<proteinExistence type="predicted"/>
<name>A0A834L801_RHOSS</name>
<accession>A0A834L801</accession>
<dbReference type="EMBL" id="WJXA01000012">
    <property type="protein sequence ID" value="KAF7123124.1"/>
    <property type="molecule type" value="Genomic_DNA"/>
</dbReference>
<reference evidence="1" key="1">
    <citation type="submission" date="2019-11" db="EMBL/GenBank/DDBJ databases">
        <authorList>
            <person name="Liu Y."/>
            <person name="Hou J."/>
            <person name="Li T.-Q."/>
            <person name="Guan C.-H."/>
            <person name="Wu X."/>
            <person name="Wu H.-Z."/>
            <person name="Ling F."/>
            <person name="Zhang R."/>
            <person name="Shi X.-G."/>
            <person name="Ren J.-P."/>
            <person name="Chen E.-F."/>
            <person name="Sun J.-M."/>
        </authorList>
    </citation>
    <scope>NUCLEOTIDE SEQUENCE</scope>
    <source>
        <strain evidence="1">Adult_tree_wgs_1</strain>
        <tissue evidence="1">Leaves</tissue>
    </source>
</reference>
<gene>
    <name evidence="1" type="ORF">RHSIM_Rhsim12G0200400</name>
</gene>
<dbReference type="AlphaFoldDB" id="A0A834L801"/>
<evidence type="ECO:0000313" key="2">
    <source>
        <dbReference type="Proteomes" id="UP000626092"/>
    </source>
</evidence>
<evidence type="ECO:0000313" key="1">
    <source>
        <dbReference type="EMBL" id="KAF7123124.1"/>
    </source>
</evidence>
<protein>
    <submittedName>
        <fullName evidence="1">Uncharacterized protein</fullName>
    </submittedName>
</protein>
<keyword evidence="2" id="KW-1185">Reference proteome</keyword>
<sequence>MSKLLHHNHCFMLLEFYISPIFFKPYKIPLKCHRLHFQVLREVEELARSTHRSVNSAGNRDCGIAISAVNVDEHGRLDAPKDNSVIVLKIHRDFGKLLIYIRSPFRTDNRRG</sequence>
<comment type="caution">
    <text evidence="1">The sequence shown here is derived from an EMBL/GenBank/DDBJ whole genome shotgun (WGS) entry which is preliminary data.</text>
</comment>
<organism evidence="1 2">
    <name type="scientific">Rhododendron simsii</name>
    <name type="common">Sims's rhododendron</name>
    <dbReference type="NCBI Taxonomy" id="118357"/>
    <lineage>
        <taxon>Eukaryota</taxon>
        <taxon>Viridiplantae</taxon>
        <taxon>Streptophyta</taxon>
        <taxon>Embryophyta</taxon>
        <taxon>Tracheophyta</taxon>
        <taxon>Spermatophyta</taxon>
        <taxon>Magnoliopsida</taxon>
        <taxon>eudicotyledons</taxon>
        <taxon>Gunneridae</taxon>
        <taxon>Pentapetalae</taxon>
        <taxon>asterids</taxon>
        <taxon>Ericales</taxon>
        <taxon>Ericaceae</taxon>
        <taxon>Ericoideae</taxon>
        <taxon>Rhodoreae</taxon>
        <taxon>Rhododendron</taxon>
    </lineage>
</organism>
<dbReference type="Proteomes" id="UP000626092">
    <property type="component" value="Unassembled WGS sequence"/>
</dbReference>
<dbReference type="OrthoDB" id="10467977at2759"/>